<dbReference type="GO" id="GO:0009279">
    <property type="term" value="C:cell outer membrane"/>
    <property type="evidence" value="ECO:0007669"/>
    <property type="project" value="UniProtKB-SubCell"/>
</dbReference>
<evidence type="ECO:0000256" key="2">
    <source>
        <dbReference type="ARBA" id="ARBA00007613"/>
    </source>
</evidence>
<dbReference type="GO" id="GO:0015288">
    <property type="term" value="F:porin activity"/>
    <property type="evidence" value="ECO:0007669"/>
    <property type="project" value="TreeGrafter"/>
</dbReference>
<dbReference type="AlphaFoldDB" id="A0A418MIL1"/>
<name>A0A418MIL1_9BACT</name>
<evidence type="ECO:0000313" key="8">
    <source>
        <dbReference type="EMBL" id="RIV27236.1"/>
    </source>
</evidence>
<dbReference type="Gene3D" id="1.20.1600.10">
    <property type="entry name" value="Outer membrane efflux proteins (OEP)"/>
    <property type="match status" value="1"/>
</dbReference>
<sequence length="278" mass="31422">MRKRMFTFRPAIFFTAFRFGKILFLSIWAVMGGSVYAQNKVSGGEGSPAVSSVETSSIGDTVFFDLQRSLADQLVPFDSLVQVGLRNSPALKEDDATIEGRLARYRFSKTVIYQFVYPFANYTNGNQALYSVGTFNSSDQFQLSNGYRLGLHVQIPVAELLGRRHRLREAYADYRTAVAKRETTKQQYRRELVRLYQALLTSQKMLQIRIRDEQATKVAFDIAELEFQGGKINPADFARASNLYATAQAGVVEQRGAFSQYFYELETLVGVSLSDLKK</sequence>
<evidence type="ECO:0000313" key="9">
    <source>
        <dbReference type="Proteomes" id="UP000283523"/>
    </source>
</evidence>
<comment type="caution">
    <text evidence="8">The sequence shown here is derived from an EMBL/GenBank/DDBJ whole genome shotgun (WGS) entry which is preliminary data.</text>
</comment>
<comment type="similarity">
    <text evidence="2">Belongs to the outer membrane factor (OMF) (TC 1.B.17) family.</text>
</comment>
<keyword evidence="5" id="KW-0812">Transmembrane</keyword>
<dbReference type="InterPro" id="IPR003423">
    <property type="entry name" value="OMP_efflux"/>
</dbReference>
<keyword evidence="6" id="KW-0472">Membrane</keyword>
<proteinExistence type="inferred from homology"/>
<evidence type="ECO:0008006" key="10">
    <source>
        <dbReference type="Google" id="ProtNLM"/>
    </source>
</evidence>
<reference evidence="8 9" key="1">
    <citation type="submission" date="2018-08" db="EMBL/GenBank/DDBJ databases">
        <title>Fibrisoma montanum sp. nov., isolated from Danxia mountain soil.</title>
        <authorList>
            <person name="Huang Y."/>
        </authorList>
    </citation>
    <scope>NUCLEOTIDE SEQUENCE [LARGE SCALE GENOMIC DNA]</scope>
    <source>
        <strain evidence="8 9">HYT19</strain>
    </source>
</reference>
<dbReference type="GO" id="GO:1990281">
    <property type="term" value="C:efflux pump complex"/>
    <property type="evidence" value="ECO:0007669"/>
    <property type="project" value="TreeGrafter"/>
</dbReference>
<comment type="subcellular location">
    <subcellularLocation>
        <location evidence="1">Cell outer membrane</location>
    </subcellularLocation>
</comment>
<gene>
    <name evidence="8" type="ORF">DYU11_02675</name>
</gene>
<dbReference type="EMBL" id="QXED01000001">
    <property type="protein sequence ID" value="RIV27236.1"/>
    <property type="molecule type" value="Genomic_DNA"/>
</dbReference>
<keyword evidence="7" id="KW-0998">Cell outer membrane</keyword>
<protein>
    <recommendedName>
        <fullName evidence="10">TolC family protein</fullName>
    </recommendedName>
</protein>
<keyword evidence="9" id="KW-1185">Reference proteome</keyword>
<evidence type="ECO:0000256" key="3">
    <source>
        <dbReference type="ARBA" id="ARBA00022448"/>
    </source>
</evidence>
<dbReference type="PANTHER" id="PTHR30026:SF20">
    <property type="entry name" value="OUTER MEMBRANE PROTEIN TOLC"/>
    <property type="match status" value="1"/>
</dbReference>
<keyword evidence="3" id="KW-0813">Transport</keyword>
<evidence type="ECO:0000256" key="1">
    <source>
        <dbReference type="ARBA" id="ARBA00004442"/>
    </source>
</evidence>
<dbReference type="SUPFAM" id="SSF56954">
    <property type="entry name" value="Outer membrane efflux proteins (OEP)"/>
    <property type="match status" value="1"/>
</dbReference>
<dbReference type="GO" id="GO:0015562">
    <property type="term" value="F:efflux transmembrane transporter activity"/>
    <property type="evidence" value="ECO:0007669"/>
    <property type="project" value="InterPro"/>
</dbReference>
<evidence type="ECO:0000256" key="7">
    <source>
        <dbReference type="ARBA" id="ARBA00023237"/>
    </source>
</evidence>
<dbReference type="Pfam" id="PF02321">
    <property type="entry name" value="OEP"/>
    <property type="match status" value="1"/>
</dbReference>
<evidence type="ECO:0000256" key="4">
    <source>
        <dbReference type="ARBA" id="ARBA00022452"/>
    </source>
</evidence>
<evidence type="ECO:0000256" key="6">
    <source>
        <dbReference type="ARBA" id="ARBA00023136"/>
    </source>
</evidence>
<dbReference type="InterPro" id="IPR051906">
    <property type="entry name" value="TolC-like"/>
</dbReference>
<organism evidence="8 9">
    <name type="scientific">Fibrisoma montanum</name>
    <dbReference type="NCBI Taxonomy" id="2305895"/>
    <lineage>
        <taxon>Bacteria</taxon>
        <taxon>Pseudomonadati</taxon>
        <taxon>Bacteroidota</taxon>
        <taxon>Cytophagia</taxon>
        <taxon>Cytophagales</taxon>
        <taxon>Spirosomataceae</taxon>
        <taxon>Fibrisoma</taxon>
    </lineage>
</organism>
<evidence type="ECO:0000256" key="5">
    <source>
        <dbReference type="ARBA" id="ARBA00022692"/>
    </source>
</evidence>
<keyword evidence="4" id="KW-1134">Transmembrane beta strand</keyword>
<dbReference type="PANTHER" id="PTHR30026">
    <property type="entry name" value="OUTER MEMBRANE PROTEIN TOLC"/>
    <property type="match status" value="1"/>
</dbReference>
<accession>A0A418MIL1</accession>
<dbReference type="Proteomes" id="UP000283523">
    <property type="component" value="Unassembled WGS sequence"/>
</dbReference>